<evidence type="ECO:0000313" key="3">
    <source>
        <dbReference type="Proteomes" id="UP001385951"/>
    </source>
</evidence>
<gene>
    <name evidence="2" type="ORF">QCA50_007853</name>
</gene>
<keyword evidence="3" id="KW-1185">Reference proteome</keyword>
<accession>A0AAW0GC90</accession>
<dbReference type="SUPFAM" id="SSF49695">
    <property type="entry name" value="gamma-Crystallin-like"/>
    <property type="match status" value="1"/>
</dbReference>
<feature type="signal peptide" evidence="1">
    <location>
        <begin position="1"/>
        <end position="20"/>
    </location>
</feature>
<dbReference type="AlphaFoldDB" id="A0AAW0GC90"/>
<dbReference type="InterPro" id="IPR011024">
    <property type="entry name" value="G_crystallin-like"/>
</dbReference>
<comment type="caution">
    <text evidence="2">The sequence shown here is derived from an EMBL/GenBank/DDBJ whole genome shotgun (WGS) entry which is preliminary data.</text>
</comment>
<sequence>MQFTFAKLLAVLAATVAVTALPATETEAKSAAPSPIGPAVGAPSPASELSPLDFNVGAVWTDANMGGNAGFLNVDAIPSGCRNFVPAFTDDISSIEVDPGFLCVFFIDINCGGAAITVENGAFLPDLNGSNFQDSLSSFECFAN</sequence>
<proteinExistence type="predicted"/>
<keyword evidence="1" id="KW-0732">Signal</keyword>
<dbReference type="EMBL" id="JASBNA010000009">
    <property type="protein sequence ID" value="KAK7689162.1"/>
    <property type="molecule type" value="Genomic_DNA"/>
</dbReference>
<reference evidence="2 3" key="1">
    <citation type="submission" date="2022-09" db="EMBL/GenBank/DDBJ databases">
        <authorList>
            <person name="Palmer J.M."/>
        </authorList>
    </citation>
    <scope>NUCLEOTIDE SEQUENCE [LARGE SCALE GENOMIC DNA]</scope>
    <source>
        <strain evidence="2 3">DSM 7382</strain>
    </source>
</reference>
<name>A0AAW0GC90_9APHY</name>
<organism evidence="2 3">
    <name type="scientific">Cerrena zonata</name>
    <dbReference type="NCBI Taxonomy" id="2478898"/>
    <lineage>
        <taxon>Eukaryota</taxon>
        <taxon>Fungi</taxon>
        <taxon>Dikarya</taxon>
        <taxon>Basidiomycota</taxon>
        <taxon>Agaricomycotina</taxon>
        <taxon>Agaricomycetes</taxon>
        <taxon>Polyporales</taxon>
        <taxon>Cerrenaceae</taxon>
        <taxon>Cerrena</taxon>
    </lineage>
</organism>
<evidence type="ECO:0000256" key="1">
    <source>
        <dbReference type="SAM" id="SignalP"/>
    </source>
</evidence>
<dbReference type="Proteomes" id="UP001385951">
    <property type="component" value="Unassembled WGS sequence"/>
</dbReference>
<protein>
    <submittedName>
        <fullName evidence="2">Uncharacterized protein</fullName>
    </submittedName>
</protein>
<dbReference type="Gene3D" id="2.60.20.10">
    <property type="entry name" value="Crystallins"/>
    <property type="match status" value="1"/>
</dbReference>
<feature type="chain" id="PRO_5043676406" evidence="1">
    <location>
        <begin position="21"/>
        <end position="144"/>
    </location>
</feature>
<evidence type="ECO:0000313" key="2">
    <source>
        <dbReference type="EMBL" id="KAK7689162.1"/>
    </source>
</evidence>